<accession>A0A158SXJ8</accession>
<gene>
    <name evidence="2" type="ORF">NTHI1209_01199</name>
</gene>
<keyword evidence="1" id="KW-0472">Membrane</keyword>
<feature type="transmembrane region" description="Helical" evidence="1">
    <location>
        <begin position="34"/>
        <end position="50"/>
    </location>
</feature>
<dbReference type="AlphaFoldDB" id="A0A158SXJ8"/>
<sequence length="60" mass="6992">MQRLVLPLAQRASGLALFYEMLEVIDKSKKARQFAYTFLFLAFIFGIRPADLWQPSNRTL</sequence>
<evidence type="ECO:0000256" key="1">
    <source>
        <dbReference type="SAM" id="Phobius"/>
    </source>
</evidence>
<protein>
    <submittedName>
        <fullName evidence="2">Uncharacterized protein</fullName>
    </submittedName>
</protein>
<dbReference type="EMBL" id="JMQP01000002">
    <property type="protein sequence ID" value="KIS35592.1"/>
    <property type="molecule type" value="Genomic_DNA"/>
</dbReference>
<name>A0A158SXJ8_HAEIF</name>
<keyword evidence="1" id="KW-1133">Transmembrane helix</keyword>
<proteinExistence type="predicted"/>
<reference evidence="2 3" key="1">
    <citation type="submission" date="2014-05" db="EMBL/GenBank/DDBJ databases">
        <title>Methylome analysis of the phasevarions of Haemophilus influenzae.</title>
        <authorList>
            <person name="Atack J.M."/>
            <person name="Fox K.L."/>
            <person name="Power P.M."/>
            <person name="Clark T."/>
            <person name="Jurcisek J."/>
            <person name="Korlach J."/>
            <person name="Bakaletz L.O."/>
            <person name="Jennings M.P."/>
        </authorList>
    </citation>
    <scope>NUCLEOTIDE SEQUENCE [LARGE SCALE GENOMIC DNA]</scope>
    <source>
        <strain evidence="2 3">1209</strain>
    </source>
</reference>
<comment type="caution">
    <text evidence="2">The sequence shown here is derived from an EMBL/GenBank/DDBJ whole genome shotgun (WGS) entry which is preliminary data.</text>
</comment>
<evidence type="ECO:0000313" key="3">
    <source>
        <dbReference type="Proteomes" id="UP000050700"/>
    </source>
</evidence>
<organism evidence="2 3">
    <name type="scientific">Haemophilus influenzae</name>
    <dbReference type="NCBI Taxonomy" id="727"/>
    <lineage>
        <taxon>Bacteria</taxon>
        <taxon>Pseudomonadati</taxon>
        <taxon>Pseudomonadota</taxon>
        <taxon>Gammaproteobacteria</taxon>
        <taxon>Pasteurellales</taxon>
        <taxon>Pasteurellaceae</taxon>
        <taxon>Haemophilus</taxon>
    </lineage>
</organism>
<evidence type="ECO:0000313" key="2">
    <source>
        <dbReference type="EMBL" id="KIS35592.1"/>
    </source>
</evidence>
<dbReference type="Proteomes" id="UP000050700">
    <property type="component" value="Unassembled WGS sequence"/>
</dbReference>
<keyword evidence="1" id="KW-0812">Transmembrane</keyword>